<dbReference type="RefSeq" id="WP_163662538.1">
    <property type="nucleotide sequence ID" value="NZ_QXHD01000004.1"/>
</dbReference>
<reference evidence="4 5" key="1">
    <citation type="journal article" date="2020" name="Microb. Ecol.">
        <title>Ecogenomics of the Marine Benthic Filamentous Cyanobacterium Adonisia.</title>
        <authorList>
            <person name="Walter J.M."/>
            <person name="Coutinho F.H."/>
            <person name="Leomil L."/>
            <person name="Hargreaves P.I."/>
            <person name="Campeao M.E."/>
            <person name="Vieira V.V."/>
            <person name="Silva B.S."/>
            <person name="Fistarol G.O."/>
            <person name="Salomon P.S."/>
            <person name="Sawabe T."/>
            <person name="Mino S."/>
            <person name="Hosokawa M."/>
            <person name="Miyashita H."/>
            <person name="Maruyama F."/>
            <person name="van Verk M.C."/>
            <person name="Dutilh B.E."/>
            <person name="Thompson C.C."/>
            <person name="Thompson F.L."/>
        </authorList>
    </citation>
    <scope>NUCLEOTIDE SEQUENCE [LARGE SCALE GENOMIC DNA]</scope>
    <source>
        <strain evidence="4 5">CCMR0081</strain>
    </source>
</reference>
<dbReference type="CDD" id="cd18873">
    <property type="entry name" value="NUDIX_NadM_like"/>
    <property type="match status" value="1"/>
</dbReference>
<dbReference type="InterPro" id="IPR020084">
    <property type="entry name" value="NUDIX_hydrolase_CS"/>
</dbReference>
<dbReference type="InterPro" id="IPR036390">
    <property type="entry name" value="WH_DNA-bd_sf"/>
</dbReference>
<dbReference type="PRINTS" id="PR00502">
    <property type="entry name" value="NUDIXFAMILY"/>
</dbReference>
<dbReference type="InterPro" id="IPR000086">
    <property type="entry name" value="NUDIX_hydrolase_dom"/>
</dbReference>
<dbReference type="Proteomes" id="UP000481033">
    <property type="component" value="Unassembled WGS sequence"/>
</dbReference>
<organism evidence="4 5">
    <name type="scientific">Adonisia turfae CCMR0081</name>
    <dbReference type="NCBI Taxonomy" id="2292702"/>
    <lineage>
        <taxon>Bacteria</taxon>
        <taxon>Bacillati</taxon>
        <taxon>Cyanobacteriota</taxon>
        <taxon>Adonisia</taxon>
        <taxon>Adonisia turfae</taxon>
    </lineage>
</organism>
<dbReference type="PROSITE" id="PS51462">
    <property type="entry name" value="NUDIX"/>
    <property type="match status" value="1"/>
</dbReference>
<evidence type="ECO:0000259" key="3">
    <source>
        <dbReference type="PROSITE" id="PS51462"/>
    </source>
</evidence>
<accession>A0A6M0RTU6</accession>
<evidence type="ECO:0000256" key="2">
    <source>
        <dbReference type="RuleBase" id="RU003476"/>
    </source>
</evidence>
<proteinExistence type="inferred from homology"/>
<comment type="similarity">
    <text evidence="2">Belongs to the Nudix hydrolase family.</text>
</comment>
<dbReference type="InterPro" id="IPR020476">
    <property type="entry name" value="Nudix_hydrolase"/>
</dbReference>
<dbReference type="PROSITE" id="PS00893">
    <property type="entry name" value="NUDIX_BOX"/>
    <property type="match status" value="1"/>
</dbReference>
<dbReference type="PANTHER" id="PTHR43736">
    <property type="entry name" value="ADP-RIBOSE PYROPHOSPHATASE"/>
    <property type="match status" value="1"/>
</dbReference>
<dbReference type="InterPro" id="IPR054105">
    <property type="entry name" value="WHD_NrtR"/>
</dbReference>
<dbReference type="GO" id="GO:0016787">
    <property type="term" value="F:hydrolase activity"/>
    <property type="evidence" value="ECO:0007669"/>
    <property type="project" value="UniProtKB-KW"/>
</dbReference>
<dbReference type="InterPro" id="IPR015797">
    <property type="entry name" value="NUDIX_hydrolase-like_dom_sf"/>
</dbReference>
<evidence type="ECO:0000313" key="4">
    <source>
        <dbReference type="EMBL" id="NEZ59684.1"/>
    </source>
</evidence>
<keyword evidence="5" id="KW-1185">Reference proteome</keyword>
<dbReference type="SUPFAM" id="SSF46785">
    <property type="entry name" value="Winged helix' DNA-binding domain"/>
    <property type="match status" value="1"/>
</dbReference>
<dbReference type="SUPFAM" id="SSF55811">
    <property type="entry name" value="Nudix"/>
    <property type="match status" value="1"/>
</dbReference>
<gene>
    <name evidence="4" type="ORF">DXZ20_29405</name>
</gene>
<dbReference type="InterPro" id="IPR036388">
    <property type="entry name" value="WH-like_DNA-bd_sf"/>
</dbReference>
<dbReference type="Gene3D" id="1.10.10.10">
    <property type="entry name" value="Winged helix-like DNA-binding domain superfamily/Winged helix DNA-binding domain"/>
    <property type="match status" value="1"/>
</dbReference>
<dbReference type="EMBL" id="QXHD01000004">
    <property type="protein sequence ID" value="NEZ59684.1"/>
    <property type="molecule type" value="Genomic_DNA"/>
</dbReference>
<name>A0A6M0RTU6_9CYAN</name>
<keyword evidence="1 2" id="KW-0378">Hydrolase</keyword>
<dbReference type="PANTHER" id="PTHR43736:SF4">
    <property type="entry name" value="SLR1690 PROTEIN"/>
    <property type="match status" value="1"/>
</dbReference>
<feature type="domain" description="Nudix hydrolase" evidence="3">
    <location>
        <begin position="7"/>
        <end position="142"/>
    </location>
</feature>
<dbReference type="AlphaFoldDB" id="A0A6M0RTU6"/>
<protein>
    <submittedName>
        <fullName evidence="4">NUDIX domain-containing protein</fullName>
    </submittedName>
</protein>
<dbReference type="Pfam" id="PF21906">
    <property type="entry name" value="WHD_NrtR"/>
    <property type="match status" value="1"/>
</dbReference>
<evidence type="ECO:0000313" key="5">
    <source>
        <dbReference type="Proteomes" id="UP000481033"/>
    </source>
</evidence>
<comment type="caution">
    <text evidence="4">The sequence shown here is derived from an EMBL/GenBank/DDBJ whole genome shotgun (WGS) entry which is preliminary data.</text>
</comment>
<evidence type="ECO:0000256" key="1">
    <source>
        <dbReference type="ARBA" id="ARBA00022801"/>
    </source>
</evidence>
<sequence>MTYSYDYPRPAVTVDCVVFGLDPTNSLQVLLIQRRLPPFVEQWALPGGFVQLDEALEQAARRELQEESGISGLFLEQLKAYGQPHRDPRGHTVTVAFYALVNLWSYQIKAATDAKQARWWPMEQLPSLAFDHEKIVQDAIATLQASICHRPIGFELLPKKFTLTQLQRLYEIVLARPFDKRNFRKKLLKLNILIPLDEKETNVTHRAAQLYQFDQAKYMERQKTGFNFDL</sequence>
<dbReference type="Pfam" id="PF00293">
    <property type="entry name" value="NUDIX"/>
    <property type="match status" value="1"/>
</dbReference>
<dbReference type="Gene3D" id="3.90.79.10">
    <property type="entry name" value="Nucleoside Triphosphate Pyrophosphohydrolase"/>
    <property type="match status" value="1"/>
</dbReference>